<sequence>MEQEYGLTLSMMLVIVQSRKMLQKSAKLSISFATPTIILYVIRKCNG</sequence>
<evidence type="ECO:0000313" key="1">
    <source>
        <dbReference type="EMBL" id="RCN45676.1"/>
    </source>
</evidence>
<gene>
    <name evidence="1" type="ORF">ANCCAN_08333</name>
</gene>
<name>A0A368GMR4_ANCCA</name>
<dbReference type="EMBL" id="JOJR01000096">
    <property type="protein sequence ID" value="RCN45676.1"/>
    <property type="molecule type" value="Genomic_DNA"/>
</dbReference>
<accession>A0A368GMR4</accession>
<organism evidence="1 2">
    <name type="scientific">Ancylostoma caninum</name>
    <name type="common">Dog hookworm</name>
    <dbReference type="NCBI Taxonomy" id="29170"/>
    <lineage>
        <taxon>Eukaryota</taxon>
        <taxon>Metazoa</taxon>
        <taxon>Ecdysozoa</taxon>
        <taxon>Nematoda</taxon>
        <taxon>Chromadorea</taxon>
        <taxon>Rhabditida</taxon>
        <taxon>Rhabditina</taxon>
        <taxon>Rhabditomorpha</taxon>
        <taxon>Strongyloidea</taxon>
        <taxon>Ancylostomatidae</taxon>
        <taxon>Ancylostomatinae</taxon>
        <taxon>Ancylostoma</taxon>
    </lineage>
</organism>
<comment type="caution">
    <text evidence="1">The sequence shown here is derived from an EMBL/GenBank/DDBJ whole genome shotgun (WGS) entry which is preliminary data.</text>
</comment>
<dbReference type="Proteomes" id="UP000252519">
    <property type="component" value="Unassembled WGS sequence"/>
</dbReference>
<proteinExistence type="predicted"/>
<reference evidence="1 2" key="1">
    <citation type="submission" date="2014-10" db="EMBL/GenBank/DDBJ databases">
        <title>Draft genome of the hookworm Ancylostoma caninum.</title>
        <authorList>
            <person name="Mitreva M."/>
        </authorList>
    </citation>
    <scope>NUCLEOTIDE SEQUENCE [LARGE SCALE GENOMIC DNA]</scope>
    <source>
        <strain evidence="1 2">Baltimore</strain>
    </source>
</reference>
<evidence type="ECO:0000313" key="2">
    <source>
        <dbReference type="Proteomes" id="UP000252519"/>
    </source>
</evidence>
<dbReference type="AlphaFoldDB" id="A0A368GMR4"/>
<protein>
    <submittedName>
        <fullName evidence="1">Uncharacterized protein</fullName>
    </submittedName>
</protein>
<keyword evidence="2" id="KW-1185">Reference proteome</keyword>